<evidence type="ECO:0000259" key="3">
    <source>
        <dbReference type="Pfam" id="PF13360"/>
    </source>
</evidence>
<evidence type="ECO:0000313" key="4">
    <source>
        <dbReference type="EMBL" id="QDV25472.1"/>
    </source>
</evidence>
<dbReference type="KEGG" id="ahel:Q31a_37980"/>
<dbReference type="InterPro" id="IPR011047">
    <property type="entry name" value="Quinoprotein_ADH-like_sf"/>
</dbReference>
<feature type="signal peptide" evidence="2">
    <location>
        <begin position="1"/>
        <end position="36"/>
    </location>
</feature>
<dbReference type="AlphaFoldDB" id="A0A518GA57"/>
<protein>
    <submittedName>
        <fullName evidence="4">Outer membrane biogenesis protein BamB</fullName>
    </submittedName>
</protein>
<feature type="chain" id="PRO_5021705987" evidence="2">
    <location>
        <begin position="37"/>
        <end position="446"/>
    </location>
</feature>
<organism evidence="4 5">
    <name type="scientific">Aureliella helgolandensis</name>
    <dbReference type="NCBI Taxonomy" id="2527968"/>
    <lineage>
        <taxon>Bacteria</taxon>
        <taxon>Pseudomonadati</taxon>
        <taxon>Planctomycetota</taxon>
        <taxon>Planctomycetia</taxon>
        <taxon>Pirellulales</taxon>
        <taxon>Pirellulaceae</taxon>
        <taxon>Aureliella</taxon>
    </lineage>
</organism>
<dbReference type="OrthoDB" id="244732at2"/>
<evidence type="ECO:0000256" key="1">
    <source>
        <dbReference type="SAM" id="MobiDB-lite"/>
    </source>
</evidence>
<dbReference type="EMBL" id="CP036298">
    <property type="protein sequence ID" value="QDV25472.1"/>
    <property type="molecule type" value="Genomic_DNA"/>
</dbReference>
<evidence type="ECO:0000313" key="5">
    <source>
        <dbReference type="Proteomes" id="UP000318017"/>
    </source>
</evidence>
<gene>
    <name evidence="4" type="ORF">Q31a_37980</name>
</gene>
<feature type="domain" description="Pyrrolo-quinoline quinone repeat" evidence="3">
    <location>
        <begin position="120"/>
        <end position="287"/>
    </location>
</feature>
<proteinExistence type="predicted"/>
<accession>A0A518GA57</accession>
<evidence type="ECO:0000256" key="2">
    <source>
        <dbReference type="SAM" id="SignalP"/>
    </source>
</evidence>
<dbReference type="InterPro" id="IPR002372">
    <property type="entry name" value="PQQ_rpt_dom"/>
</dbReference>
<name>A0A518GA57_9BACT</name>
<dbReference type="Gene3D" id="2.130.10.10">
    <property type="entry name" value="YVTN repeat-like/Quinoprotein amine dehydrogenase"/>
    <property type="match status" value="1"/>
</dbReference>
<keyword evidence="2" id="KW-0732">Signal</keyword>
<dbReference type="Proteomes" id="UP000318017">
    <property type="component" value="Chromosome"/>
</dbReference>
<sequence precursor="true">MSLVYRSSLEGARLPRFTSVLLAAICLFLPMPNARAQTTEATTTTIADGYQPSSTDWPWWRGPRADGVTTSQRIPTQWSNTENILWKAAVPGLGHSSPIVVHKKIFLTTAEEEGEIQSLLCYELETGEQQWSTPLHRGQFSEKHRDNSHASATPASDGRHIFTAFGNSDGLFLSAVDMDGKIAWSNRVGPYPSEHGFCASVCIHNSLVFVAGEALQTGFIGAFSCATGEEVWRQPRTPDDEHANYATPVVVELAGRMQLILAGWHLVSSYDPLTGELIWENPGPADVNANCIAVEDPYLIVSGGYPQKKVICIKTDEMDGVHGRKVIWEAVRNVAWVPSPLIHNGRLLLLADSGVLSDLDLLTGEFLWTTRVGSSAYASPIQVDDLFMATTRDGKVTVFKSDQDFQLVSENELEDGGGNATPVVVDHKILIRTDHSLYCIGDDQHL</sequence>
<feature type="compositionally biased region" description="Basic and acidic residues" evidence="1">
    <location>
        <begin position="139"/>
        <end position="148"/>
    </location>
</feature>
<dbReference type="PANTHER" id="PTHR34512">
    <property type="entry name" value="CELL SURFACE PROTEIN"/>
    <property type="match status" value="1"/>
</dbReference>
<dbReference type="InterPro" id="IPR015943">
    <property type="entry name" value="WD40/YVTN_repeat-like_dom_sf"/>
</dbReference>
<dbReference type="Pfam" id="PF13360">
    <property type="entry name" value="PQQ_2"/>
    <property type="match status" value="1"/>
</dbReference>
<dbReference type="SUPFAM" id="SSF50998">
    <property type="entry name" value="Quinoprotein alcohol dehydrogenase-like"/>
    <property type="match status" value="1"/>
</dbReference>
<keyword evidence="5" id="KW-1185">Reference proteome</keyword>
<dbReference type="RefSeq" id="WP_145080590.1">
    <property type="nucleotide sequence ID" value="NZ_CP036298.1"/>
</dbReference>
<reference evidence="4 5" key="1">
    <citation type="submission" date="2019-02" db="EMBL/GenBank/DDBJ databases">
        <title>Deep-cultivation of Planctomycetes and their phenomic and genomic characterization uncovers novel biology.</title>
        <authorList>
            <person name="Wiegand S."/>
            <person name="Jogler M."/>
            <person name="Boedeker C."/>
            <person name="Pinto D."/>
            <person name="Vollmers J."/>
            <person name="Rivas-Marin E."/>
            <person name="Kohn T."/>
            <person name="Peeters S.H."/>
            <person name="Heuer A."/>
            <person name="Rast P."/>
            <person name="Oberbeckmann S."/>
            <person name="Bunk B."/>
            <person name="Jeske O."/>
            <person name="Meyerdierks A."/>
            <person name="Storesund J.E."/>
            <person name="Kallscheuer N."/>
            <person name="Luecker S."/>
            <person name="Lage O.M."/>
            <person name="Pohl T."/>
            <person name="Merkel B.J."/>
            <person name="Hornburger P."/>
            <person name="Mueller R.-W."/>
            <person name="Bruemmer F."/>
            <person name="Labrenz M."/>
            <person name="Spormann A.M."/>
            <person name="Op den Camp H."/>
            <person name="Overmann J."/>
            <person name="Amann R."/>
            <person name="Jetten M.S.M."/>
            <person name="Mascher T."/>
            <person name="Medema M.H."/>
            <person name="Devos D.P."/>
            <person name="Kaster A.-K."/>
            <person name="Ovreas L."/>
            <person name="Rohde M."/>
            <person name="Galperin M.Y."/>
            <person name="Jogler C."/>
        </authorList>
    </citation>
    <scope>NUCLEOTIDE SEQUENCE [LARGE SCALE GENOMIC DNA]</scope>
    <source>
        <strain evidence="4 5">Q31a</strain>
    </source>
</reference>
<feature type="region of interest" description="Disordered" evidence="1">
    <location>
        <begin position="136"/>
        <end position="155"/>
    </location>
</feature>
<dbReference type="Gene3D" id="2.40.10.480">
    <property type="match status" value="1"/>
</dbReference>
<dbReference type="PANTHER" id="PTHR34512:SF30">
    <property type="entry name" value="OUTER MEMBRANE PROTEIN ASSEMBLY FACTOR BAMB"/>
    <property type="match status" value="1"/>
</dbReference>